<reference evidence="2 3" key="1">
    <citation type="submission" date="2016-05" db="EMBL/GenBank/DDBJ databases">
        <title>Draft Genome Sequence of Algibacter sp. Strain SK-16 Isolated from the Surface Water of Aburatsubo Inlet.</title>
        <authorList>
            <person name="Wong S.-K."/>
            <person name="Yoshizawa S."/>
            <person name="Nakajima Y."/>
            <person name="Ogura Y."/>
            <person name="Tetsuya H."/>
            <person name="Hamasaki K."/>
        </authorList>
    </citation>
    <scope>NUCLEOTIDE SEQUENCE [LARGE SCALE GENOMIC DNA]</scope>
    <source>
        <strain evidence="2 3">SK-16</strain>
    </source>
</reference>
<keyword evidence="3" id="KW-1185">Reference proteome</keyword>
<sequence length="148" mass="16602">MHVIKDEGKKWNILGMKIIGKILSNETNGKYSVIVTETQPKGGPPMHIHTNEDELFYILKGNYEFYFGDKSIKAKQGDLIHLPKGIPHSFKNTDSILGITMNTITPGGFEGFFDDIANLSKRSKPTKLKIDSIASIYGVKFVKKKMNN</sequence>
<dbReference type="InterPro" id="IPR013096">
    <property type="entry name" value="Cupin_2"/>
</dbReference>
<dbReference type="Gene3D" id="2.60.120.10">
    <property type="entry name" value="Jelly Rolls"/>
    <property type="match status" value="1"/>
</dbReference>
<organism evidence="2 3">
    <name type="scientific">Flavivirga aquatica</name>
    <dbReference type="NCBI Taxonomy" id="1849968"/>
    <lineage>
        <taxon>Bacteria</taxon>
        <taxon>Pseudomonadati</taxon>
        <taxon>Bacteroidota</taxon>
        <taxon>Flavobacteriia</taxon>
        <taxon>Flavobacteriales</taxon>
        <taxon>Flavobacteriaceae</taxon>
        <taxon>Flavivirga</taxon>
    </lineage>
</organism>
<dbReference type="Proteomes" id="UP000095713">
    <property type="component" value="Unassembled WGS sequence"/>
</dbReference>
<proteinExistence type="predicted"/>
<feature type="domain" description="Cupin type-2" evidence="1">
    <location>
        <begin position="36"/>
        <end position="94"/>
    </location>
</feature>
<dbReference type="PANTHER" id="PTHR36440:SF1">
    <property type="entry name" value="PUTATIVE (AFU_ORTHOLOGUE AFUA_8G07350)-RELATED"/>
    <property type="match status" value="1"/>
</dbReference>
<dbReference type="SUPFAM" id="SSF51182">
    <property type="entry name" value="RmlC-like cupins"/>
    <property type="match status" value="1"/>
</dbReference>
<dbReference type="InterPro" id="IPR014710">
    <property type="entry name" value="RmlC-like_jellyroll"/>
</dbReference>
<accession>A0A1E5T9R0</accession>
<evidence type="ECO:0000259" key="1">
    <source>
        <dbReference type="Pfam" id="PF07883"/>
    </source>
</evidence>
<dbReference type="InterPro" id="IPR011051">
    <property type="entry name" value="RmlC_Cupin_sf"/>
</dbReference>
<dbReference type="InterPro" id="IPR053146">
    <property type="entry name" value="QDO-like"/>
</dbReference>
<dbReference type="PANTHER" id="PTHR36440">
    <property type="entry name" value="PUTATIVE (AFU_ORTHOLOGUE AFUA_8G07350)-RELATED"/>
    <property type="match status" value="1"/>
</dbReference>
<dbReference type="AlphaFoldDB" id="A0A1E5T9R0"/>
<name>A0A1E5T9R0_9FLAO</name>
<evidence type="ECO:0000313" key="3">
    <source>
        <dbReference type="Proteomes" id="UP000095713"/>
    </source>
</evidence>
<gene>
    <name evidence="2" type="ORF">A8C32_15845</name>
</gene>
<comment type="caution">
    <text evidence="2">The sequence shown here is derived from an EMBL/GenBank/DDBJ whole genome shotgun (WGS) entry which is preliminary data.</text>
</comment>
<dbReference type="Pfam" id="PF07883">
    <property type="entry name" value="Cupin_2"/>
    <property type="match status" value="1"/>
</dbReference>
<dbReference type="STRING" id="1849968.A8C32_15845"/>
<dbReference type="EMBL" id="MDJD01000043">
    <property type="protein sequence ID" value="OEK08078.1"/>
    <property type="molecule type" value="Genomic_DNA"/>
</dbReference>
<protein>
    <recommendedName>
        <fullName evidence="1">Cupin type-2 domain-containing protein</fullName>
    </recommendedName>
</protein>
<evidence type="ECO:0000313" key="2">
    <source>
        <dbReference type="EMBL" id="OEK08078.1"/>
    </source>
</evidence>